<keyword evidence="3" id="KW-1185">Reference proteome</keyword>
<dbReference type="AlphaFoldDB" id="A0A1L9QWL2"/>
<dbReference type="Proteomes" id="UP000183940">
    <property type="component" value="Unassembled WGS sequence"/>
</dbReference>
<dbReference type="Gene3D" id="3.30.70.1430">
    <property type="entry name" value="Multidrug efflux transporter AcrB pore domain"/>
    <property type="match status" value="2"/>
</dbReference>
<dbReference type="PANTHER" id="PTHR32063:SF77">
    <property type="entry name" value="ACR FAMILY TRANSPORT PROTEIN"/>
    <property type="match status" value="1"/>
</dbReference>
<dbReference type="SUPFAM" id="SSF82866">
    <property type="entry name" value="Multidrug efflux transporter AcrB transmembrane domain"/>
    <property type="match status" value="2"/>
</dbReference>
<dbReference type="Gene3D" id="1.20.1640.10">
    <property type="entry name" value="Multidrug efflux transporter AcrB transmembrane domain"/>
    <property type="match status" value="2"/>
</dbReference>
<dbReference type="EMBL" id="MLAW01000003">
    <property type="protein sequence ID" value="OJJ27068.1"/>
    <property type="molecule type" value="Genomic_DNA"/>
</dbReference>
<dbReference type="PANTHER" id="PTHR32063">
    <property type="match status" value="1"/>
</dbReference>
<feature type="transmembrane region" description="Helical" evidence="1">
    <location>
        <begin position="440"/>
        <end position="460"/>
    </location>
</feature>
<comment type="caution">
    <text evidence="2">The sequence shown here is derived from an EMBL/GenBank/DDBJ whole genome shotgun (WGS) entry which is preliminary data.</text>
</comment>
<feature type="transmembrane region" description="Helical" evidence="1">
    <location>
        <begin position="927"/>
        <end position="954"/>
    </location>
</feature>
<reference evidence="2" key="1">
    <citation type="submission" date="2016-10" db="EMBL/GenBank/DDBJ databases">
        <title>CRISPR-Cas defence system in Roseofilum reptotaenium: evidence of a bacteriophage-cyanobacterium arms race in the coral black band disease.</title>
        <authorList>
            <person name="Buerger P."/>
            <person name="Wood-Charlson E.M."/>
            <person name="Weynberg K.D."/>
            <person name="Willis B."/>
            <person name="Van Oppen M.J."/>
        </authorList>
    </citation>
    <scope>NUCLEOTIDE SEQUENCE [LARGE SCALE GENOMIC DNA]</scope>
    <source>
        <strain evidence="2">AO1-A</strain>
    </source>
</reference>
<dbReference type="STRING" id="1925591.BI308_03185"/>
<sequence>MSFKISSWSIHKPVPTLVVFLILAIMGLFSFTQLGIDENPNVDVPLVSVTIVQPGAGPTELETEVTKKVEDAIASIEGVDELRSTVTDGQSSTRIMFELETNSDTATNDVRNAIAQIRQNLPRDIEDPIVQKIDFMGQSVIGYAVTSPQRSVAELSDLVDRDLTRDLLSVPGVARVDRIGGVDEEIRIDLNPTRLQALGITASEVNQQIRNFNINLPGGRSQTGGTEKSIRTLGSAATLETLKSYRIVLPNGEDVPLTSLGEVNNGFAEPRQVSRLTIKDNPDVQQAPVVGFSVSRSSGSTLVSVEEGVQKKVAQLQETLPEDIQLELIFTNADYIRLSYQASIDALVVGSLLTVVTVGIFLRDWRGTLITAFALPLSIIPTFIVLRSLGYTLNDMTLLGFALAMGNLVDDAICMIENISQHIQMGKRPFQAALDAANEIGLAVLATTATIVAVFLPVAFMGGIPGKFFRPFGITVSVATLFSTLVATTMTPMLAAYLLKGKKVEDTSLPKEYNPDTPSYHLNSELAHRGFRWGQRTFHPYRRLLGWALSHRIVTLMIAVAFFVGSMQLIPLIPTGLFGGYDRGLSRVTIKLPPGSPLSLTDQVMQTTTEMLQEHPAFRSALASAGEEDSGINEALITVNLLPPEVRGMSQKEFEQQMRQKFVQIPGARVTFQAAGAAGNATDVSVVLSSETPELLKSTADELERFMRGISGLVEVTSSASLVKPELLITPDPERAADLGVSVEAIARTASLATIGDNEANLAKFNLPDRQIPIRIQIGTEERNDIETLRNLRVPSQNGGVVPLMAVADIHIGSGPSQIDRFDRLRQVSLTGNLQGISLGQAMEPINEWLETNLPPEVQQQPSGDVEIMIDIFSRFATALGLGILGIYAILVLLYNNFLYPVTIMVALPLSVGGALLALMITQKQLAFYALIGIVLLMGLVTKNAILLVDCALANMREEGMSLKPALIASGISRLRPIFMTTFSTIAGMTPIALEIGAGAQMRSPMAISVIGGMTTATLLTLVVVPTLFTYVHGFSRWLLRLVQGKPYQRPRLALSSEGKKSQFN</sequence>
<feature type="transmembrane region" description="Helical" evidence="1">
    <location>
        <begin position="876"/>
        <end position="895"/>
    </location>
</feature>
<dbReference type="SUPFAM" id="SSF82693">
    <property type="entry name" value="Multidrug efflux transporter AcrB pore domain, PN1, PN2, PC1 and PC2 subdomains"/>
    <property type="match status" value="3"/>
</dbReference>
<feature type="transmembrane region" description="Helical" evidence="1">
    <location>
        <begin position="975"/>
        <end position="994"/>
    </location>
</feature>
<dbReference type="Gene3D" id="3.30.2090.10">
    <property type="entry name" value="Multidrug efflux transporter AcrB TolC docking domain, DN and DC subdomains"/>
    <property type="match status" value="2"/>
</dbReference>
<accession>A0A1L9QWL2</accession>
<protein>
    <submittedName>
        <fullName evidence="2">ABC transporter permease</fullName>
    </submittedName>
</protein>
<evidence type="ECO:0000313" key="2">
    <source>
        <dbReference type="EMBL" id="OJJ27068.1"/>
    </source>
</evidence>
<evidence type="ECO:0000313" key="3">
    <source>
        <dbReference type="Proteomes" id="UP000183940"/>
    </source>
</evidence>
<keyword evidence="1" id="KW-0472">Membrane</keyword>
<proteinExistence type="predicted"/>
<dbReference type="Pfam" id="PF00873">
    <property type="entry name" value="ACR_tran"/>
    <property type="match status" value="1"/>
</dbReference>
<feature type="transmembrane region" description="Helical" evidence="1">
    <location>
        <begin position="369"/>
        <end position="386"/>
    </location>
</feature>
<feature type="transmembrane region" description="Helical" evidence="1">
    <location>
        <begin position="398"/>
        <end position="419"/>
    </location>
</feature>
<dbReference type="InterPro" id="IPR001036">
    <property type="entry name" value="Acrflvin-R"/>
</dbReference>
<dbReference type="Gene3D" id="3.30.70.1440">
    <property type="entry name" value="Multidrug efflux transporter AcrB pore domain"/>
    <property type="match status" value="1"/>
</dbReference>
<dbReference type="GO" id="GO:0005886">
    <property type="term" value="C:plasma membrane"/>
    <property type="evidence" value="ECO:0007669"/>
    <property type="project" value="TreeGrafter"/>
</dbReference>
<name>A0A1L9QWL2_9CYAN</name>
<gene>
    <name evidence="2" type="ORF">BI308_03185</name>
</gene>
<feature type="transmembrane region" description="Helical" evidence="1">
    <location>
        <begin position="1006"/>
        <end position="1032"/>
    </location>
</feature>
<dbReference type="PRINTS" id="PR00702">
    <property type="entry name" value="ACRIFLAVINRP"/>
</dbReference>
<keyword evidence="1" id="KW-0812">Transmembrane</keyword>
<feature type="transmembrane region" description="Helical" evidence="1">
    <location>
        <begin position="342"/>
        <end position="362"/>
    </location>
</feature>
<keyword evidence="1" id="KW-1133">Transmembrane helix</keyword>
<feature type="transmembrane region" description="Helical" evidence="1">
    <location>
        <begin position="902"/>
        <end position="921"/>
    </location>
</feature>
<dbReference type="GO" id="GO:0042910">
    <property type="term" value="F:xenobiotic transmembrane transporter activity"/>
    <property type="evidence" value="ECO:0007669"/>
    <property type="project" value="TreeGrafter"/>
</dbReference>
<feature type="transmembrane region" description="Helical" evidence="1">
    <location>
        <begin position="12"/>
        <end position="31"/>
    </location>
</feature>
<dbReference type="SUPFAM" id="SSF82714">
    <property type="entry name" value="Multidrug efflux transporter AcrB TolC docking domain, DN and DC subdomains"/>
    <property type="match status" value="2"/>
</dbReference>
<organism evidence="2 3">
    <name type="scientific">Roseofilum reptotaenium AO1-A</name>
    <dbReference type="NCBI Taxonomy" id="1925591"/>
    <lineage>
        <taxon>Bacteria</taxon>
        <taxon>Bacillati</taxon>
        <taxon>Cyanobacteriota</taxon>
        <taxon>Cyanophyceae</taxon>
        <taxon>Desertifilales</taxon>
        <taxon>Desertifilaceae</taxon>
        <taxon>Roseofilum</taxon>
    </lineage>
</organism>
<feature type="transmembrane region" description="Helical" evidence="1">
    <location>
        <begin position="472"/>
        <end position="499"/>
    </location>
</feature>
<dbReference type="Gene3D" id="3.30.70.1320">
    <property type="entry name" value="Multidrug efflux transporter AcrB pore domain like"/>
    <property type="match status" value="1"/>
</dbReference>
<evidence type="ECO:0000256" key="1">
    <source>
        <dbReference type="SAM" id="Phobius"/>
    </source>
</evidence>
<feature type="transmembrane region" description="Helical" evidence="1">
    <location>
        <begin position="544"/>
        <end position="564"/>
    </location>
</feature>
<dbReference type="InterPro" id="IPR027463">
    <property type="entry name" value="AcrB_DN_DC_subdom"/>
</dbReference>